<reference evidence="2 3" key="1">
    <citation type="submission" date="2014-03" db="EMBL/GenBank/DDBJ databases">
        <title>Genomics of Bifidobacteria.</title>
        <authorList>
            <person name="Ventura M."/>
            <person name="Milani C."/>
            <person name="Lugli G.A."/>
        </authorList>
    </citation>
    <scope>NUCLEOTIDE SEQUENCE [LARGE SCALE GENOMIC DNA]</scope>
    <source>
        <strain evidence="2 3">DSM 23969</strain>
    </source>
</reference>
<keyword evidence="1" id="KW-0812">Transmembrane</keyword>
<dbReference type="AlphaFoldDB" id="A0A087A2Q1"/>
<evidence type="ECO:0000313" key="2">
    <source>
        <dbReference type="EMBL" id="KFI53051.1"/>
    </source>
</evidence>
<protein>
    <submittedName>
        <fullName evidence="2">Putative membrane protein</fullName>
    </submittedName>
</protein>
<feature type="transmembrane region" description="Helical" evidence="1">
    <location>
        <begin position="252"/>
        <end position="277"/>
    </location>
</feature>
<feature type="transmembrane region" description="Helical" evidence="1">
    <location>
        <begin position="119"/>
        <end position="143"/>
    </location>
</feature>
<feature type="transmembrane region" description="Helical" evidence="1">
    <location>
        <begin position="26"/>
        <end position="48"/>
    </location>
</feature>
<evidence type="ECO:0000313" key="3">
    <source>
        <dbReference type="Proteomes" id="UP000029108"/>
    </source>
</evidence>
<feature type="transmembrane region" description="Helical" evidence="1">
    <location>
        <begin position="507"/>
        <end position="529"/>
    </location>
</feature>
<dbReference type="Proteomes" id="UP000029108">
    <property type="component" value="Unassembled WGS sequence"/>
</dbReference>
<dbReference type="EMBL" id="JGYN01000003">
    <property type="protein sequence ID" value="KFI53051.1"/>
    <property type="molecule type" value="Genomic_DNA"/>
</dbReference>
<dbReference type="eggNOG" id="ENOG502Z89R">
    <property type="taxonomic scope" value="Bacteria"/>
</dbReference>
<proteinExistence type="predicted"/>
<feature type="transmembrane region" description="Helical" evidence="1">
    <location>
        <begin position="348"/>
        <end position="370"/>
    </location>
</feature>
<feature type="transmembrane region" description="Helical" evidence="1">
    <location>
        <begin position="475"/>
        <end position="501"/>
    </location>
</feature>
<dbReference type="STRING" id="1437608.GCA_000771645_01720"/>
<feature type="transmembrane region" description="Helical" evidence="1">
    <location>
        <begin position="428"/>
        <end position="454"/>
    </location>
</feature>
<feature type="transmembrane region" description="Helical" evidence="1">
    <location>
        <begin position="74"/>
        <end position="98"/>
    </location>
</feature>
<feature type="transmembrane region" description="Helical" evidence="1">
    <location>
        <begin position="192"/>
        <end position="212"/>
    </location>
</feature>
<keyword evidence="1" id="KW-1133">Transmembrane helix</keyword>
<dbReference type="RefSeq" id="WP_033495918.1">
    <property type="nucleotide sequence ID" value="NZ_JDUU01000032.1"/>
</dbReference>
<keyword evidence="3" id="KW-1185">Reference proteome</keyword>
<organism evidence="2 3">
    <name type="scientific">Bifidobacterium biavatii DSM 23969</name>
    <dbReference type="NCBI Taxonomy" id="1437608"/>
    <lineage>
        <taxon>Bacteria</taxon>
        <taxon>Bacillati</taxon>
        <taxon>Actinomycetota</taxon>
        <taxon>Actinomycetes</taxon>
        <taxon>Bifidobacteriales</taxon>
        <taxon>Bifidobacteriaceae</taxon>
        <taxon>Bifidobacterium</taxon>
    </lineage>
</organism>
<evidence type="ECO:0000256" key="1">
    <source>
        <dbReference type="SAM" id="Phobius"/>
    </source>
</evidence>
<keyword evidence="1" id="KW-0472">Membrane</keyword>
<feature type="transmembrane region" description="Helical" evidence="1">
    <location>
        <begin position="325"/>
        <end position="342"/>
    </location>
</feature>
<gene>
    <name evidence="2" type="ORF">BBIA_1027</name>
</gene>
<sequence length="553" mass="58203">MNAAFTLVRMRWALTRATLTKSVWQTVAYVFAILFAIGTVIATASAAWNIGDWAAFVQFRPGTAPINVLGPHGIVNTAVVILGAALTLMVGLVQIMLLGEGSTMSPRKFALYGIPDRELQFGLLLSGLSGIPAITGVLSLMLWSLAYRAMGPAVVLASIIAAPLAVITMMSVSKLLLALATTLITSKRGQGAFYMVVVILFVSVCQLPNILVNSGAADSVSLDAAWGTANVMAWTPFGAAFQLPYDALVGNWLAFVARVAILAVAWIVCFALCVWCIRRERLTVGAAEKTVTAKGIGAFGNMPDSPSGAVSARLITYLKRDPRQAMMFIMPVFVTIVFGLQSRAMPGMVWGSLVMSGWMMAIAESNGLAYDGRGFTMQVIAGVPGLTDRIGRVRVYAIIIVAYLLVLTVAIAVFTGDWASPAGPLTGATFAALGIGVAFAALGLAEITSCTLMYPVASLDKPFSAPQGRAMAQGFFPFVYMFGSLLAMLPTGIVAIALLVAGAFDGLYWLLIPVSLVNGAAALAVGTWLGGKLMDARMLSIVATLDSFASLQK</sequence>
<name>A0A087A2Q1_9BIFI</name>
<feature type="transmembrane region" description="Helical" evidence="1">
    <location>
        <begin position="395"/>
        <end position="416"/>
    </location>
</feature>
<accession>A0A087A2Q1</accession>
<feature type="transmembrane region" description="Helical" evidence="1">
    <location>
        <begin position="155"/>
        <end position="180"/>
    </location>
</feature>
<comment type="caution">
    <text evidence="2">The sequence shown here is derived from an EMBL/GenBank/DDBJ whole genome shotgun (WGS) entry which is preliminary data.</text>
</comment>